<dbReference type="GO" id="GO:0016020">
    <property type="term" value="C:membrane"/>
    <property type="evidence" value="ECO:0007669"/>
    <property type="project" value="UniProtKB-SubCell"/>
</dbReference>
<comment type="catalytic activity">
    <reaction evidence="13">
        <text>(2R)-2,3-bisphosphoglycerate + H2O = (2R)-2-phosphoglycerate + phosphate</text>
        <dbReference type="Rhea" id="RHEA:27381"/>
        <dbReference type="ChEBI" id="CHEBI:15377"/>
        <dbReference type="ChEBI" id="CHEBI:43474"/>
        <dbReference type="ChEBI" id="CHEBI:58248"/>
        <dbReference type="ChEBI" id="CHEBI:58289"/>
        <dbReference type="EC" id="3.1.3.80"/>
    </reaction>
    <physiologicalReaction direction="left-to-right" evidence="13">
        <dbReference type="Rhea" id="RHEA:27382"/>
    </physiologicalReaction>
</comment>
<dbReference type="InterPro" id="IPR029033">
    <property type="entry name" value="His_PPase_superfam"/>
</dbReference>
<evidence type="ECO:0000256" key="8">
    <source>
        <dbReference type="ARBA" id="ARBA00023136"/>
    </source>
</evidence>
<evidence type="ECO:0000313" key="16">
    <source>
        <dbReference type="Proteomes" id="UP000384372"/>
    </source>
</evidence>
<dbReference type="Proteomes" id="UP000384372">
    <property type="component" value="Unassembled WGS sequence"/>
</dbReference>
<comment type="caution">
    <text evidence="15">The sequence shown here is derived from an EMBL/GenBank/DDBJ whole genome shotgun (WGS) entry which is preliminary data.</text>
</comment>
<name>A0A6A7W7Q5_9BACT</name>
<keyword evidence="6 14" id="KW-0732">Signal</keyword>
<dbReference type="InterPro" id="IPR000560">
    <property type="entry name" value="His_Pase_clade-2"/>
</dbReference>
<comment type="similarity">
    <text evidence="2">Belongs to the histidine acid phosphatase family. MINPP1 subfamily.</text>
</comment>
<dbReference type="EMBL" id="VZAD01000007">
    <property type="protein sequence ID" value="MQP10485.1"/>
    <property type="molecule type" value="Genomic_DNA"/>
</dbReference>
<gene>
    <name evidence="15" type="ORF">F7D20_00550</name>
</gene>
<dbReference type="Pfam" id="PF00328">
    <property type="entry name" value="His_Phos_2"/>
    <property type="match status" value="1"/>
</dbReference>
<evidence type="ECO:0000256" key="5">
    <source>
        <dbReference type="ARBA" id="ARBA00018097"/>
    </source>
</evidence>
<accession>A0A6A7W7Q5</accession>
<evidence type="ECO:0000256" key="12">
    <source>
        <dbReference type="ARBA" id="ARBA00043691"/>
    </source>
</evidence>
<keyword evidence="8" id="KW-0472">Membrane</keyword>
<dbReference type="CDD" id="cd07061">
    <property type="entry name" value="HP_HAP_like"/>
    <property type="match status" value="1"/>
</dbReference>
<comment type="catalytic activity">
    <reaction evidence="11">
        <text>1D-myo-inositol 1,2,4,5,6-pentakisphosphate + H2O = 1D-myo-inositol 1,2,5,6-tetrakisphosphate + phosphate</text>
        <dbReference type="Rhea" id="RHEA:77115"/>
        <dbReference type="ChEBI" id="CHEBI:15377"/>
        <dbReference type="ChEBI" id="CHEBI:43474"/>
        <dbReference type="ChEBI" id="CHEBI:57798"/>
        <dbReference type="ChEBI" id="CHEBI:195535"/>
        <dbReference type="EC" id="3.1.3.62"/>
    </reaction>
    <physiologicalReaction direction="left-to-right" evidence="11">
        <dbReference type="Rhea" id="RHEA:77116"/>
    </physiologicalReaction>
</comment>
<evidence type="ECO:0000256" key="1">
    <source>
        <dbReference type="ARBA" id="ARBA00004370"/>
    </source>
</evidence>
<evidence type="ECO:0000256" key="6">
    <source>
        <dbReference type="ARBA" id="ARBA00022729"/>
    </source>
</evidence>
<dbReference type="RefSeq" id="WP_158462330.1">
    <property type="nucleotide sequence ID" value="NZ_VZAD01000007.1"/>
</dbReference>
<evidence type="ECO:0000313" key="15">
    <source>
        <dbReference type="EMBL" id="MQP10485.1"/>
    </source>
</evidence>
<dbReference type="PANTHER" id="PTHR20963">
    <property type="entry name" value="MULTIPLE INOSITOL POLYPHOSPHATE PHOSPHATASE-RELATED"/>
    <property type="match status" value="1"/>
</dbReference>
<comment type="catalytic activity">
    <reaction evidence="12">
        <text>1D-myo-inositol hexakisphosphate + H2O = 1D-myo-inositol 1,2,4,5,6-pentakisphosphate + phosphate</text>
        <dbReference type="Rhea" id="RHEA:16989"/>
        <dbReference type="ChEBI" id="CHEBI:15377"/>
        <dbReference type="ChEBI" id="CHEBI:43474"/>
        <dbReference type="ChEBI" id="CHEBI:57798"/>
        <dbReference type="ChEBI" id="CHEBI:58130"/>
        <dbReference type="EC" id="3.1.3.62"/>
    </reaction>
    <physiologicalReaction direction="left-to-right" evidence="12">
        <dbReference type="Rhea" id="RHEA:16990"/>
    </physiologicalReaction>
</comment>
<evidence type="ECO:0000256" key="11">
    <source>
        <dbReference type="ARBA" id="ARBA00043671"/>
    </source>
</evidence>
<comment type="subcellular location">
    <subcellularLocation>
        <location evidence="1">Membrane</location>
    </subcellularLocation>
</comment>
<dbReference type="EC" id="3.1.3.62" evidence="4"/>
<reference evidence="15 16" key="1">
    <citation type="submission" date="2019-09" db="EMBL/GenBank/DDBJ databases">
        <title>Distinct polysaccharide growth profiles of human intestinal Prevotella copri isolates.</title>
        <authorList>
            <person name="Fehlner-Peach H."/>
            <person name="Magnabosco C."/>
            <person name="Raghavan V."/>
            <person name="Scher J.U."/>
            <person name="Tett A."/>
            <person name="Cox L.M."/>
            <person name="Gottsegen C."/>
            <person name="Watters A."/>
            <person name="Wiltshire- Gordon J.D."/>
            <person name="Segata N."/>
            <person name="Bonneau R."/>
            <person name="Littman D.R."/>
        </authorList>
    </citation>
    <scope>NUCLEOTIDE SEQUENCE [LARGE SCALE GENOMIC DNA]</scope>
    <source>
        <strain evidence="16">iAQ1173</strain>
    </source>
</reference>
<keyword evidence="7" id="KW-0378">Hydrolase</keyword>
<sequence>MKKLRMKVLAIMVATFGLGIHAQTTFEEISADLNKVGGVYLVYPKVEAKLTPAPKGYKPFYVSHYGRHGSRYLLGDRDYLWVLQLMQKADAVNGLTTLGKDVLNRLGQVWAEAQGRAGDLTPLGVRQHQGIAERMAKNFPEVFRGKRHVSARSTVVYRCAMSMAAFGDRLKGLYPQLDISYEMSEKYMNYLNYHSDKSNAFTHGEKGPWVEEYRKFEEAQVKPDRLVASLFSNADFIRCEVNPRDLMWSLYWIAVDMQDIETPLSFYDLFTAQEMFDLWQCVNYRFYIGNANPLASKGLVMANSKSLVQNIIESADSAIKNRSIAATLRFGHDGNVIPLLALLQVENFDVSVAGPAEVYKHWCDFKASPMAANIQIVFFENKKGDILVKFLHNEKEMHVAVKTDMWPYYHWNDVREYYLDRLSKL</sequence>
<evidence type="ECO:0000256" key="2">
    <source>
        <dbReference type="ARBA" id="ARBA00008422"/>
    </source>
</evidence>
<evidence type="ECO:0000256" key="7">
    <source>
        <dbReference type="ARBA" id="ARBA00022801"/>
    </source>
</evidence>
<dbReference type="EC" id="3.1.3.80" evidence="3"/>
<evidence type="ECO:0000256" key="4">
    <source>
        <dbReference type="ARBA" id="ARBA00013040"/>
    </source>
</evidence>
<evidence type="ECO:0000256" key="14">
    <source>
        <dbReference type="SAM" id="SignalP"/>
    </source>
</evidence>
<dbReference type="GO" id="GO:0034417">
    <property type="term" value="F:bisphosphoglycerate 3-phosphatase activity"/>
    <property type="evidence" value="ECO:0007669"/>
    <property type="project" value="UniProtKB-EC"/>
</dbReference>
<feature type="signal peptide" evidence="14">
    <location>
        <begin position="1"/>
        <end position="22"/>
    </location>
</feature>
<evidence type="ECO:0000256" key="3">
    <source>
        <dbReference type="ARBA" id="ARBA00012976"/>
    </source>
</evidence>
<dbReference type="AlphaFoldDB" id="A0A6A7W7Q5"/>
<evidence type="ECO:0000256" key="9">
    <source>
        <dbReference type="ARBA" id="ARBA00031642"/>
    </source>
</evidence>
<feature type="chain" id="PRO_5025692706" description="Multiple inositol polyphosphate phosphatase 1" evidence="14">
    <location>
        <begin position="23"/>
        <end position="425"/>
    </location>
</feature>
<comment type="catalytic activity">
    <reaction evidence="10">
        <text>1D-myo-inositol 1,2,5,6-tetrakisphosphate + H2O = 1D-myo-inositol 1,2,6-trisphosphate + phosphate</text>
        <dbReference type="Rhea" id="RHEA:77119"/>
        <dbReference type="ChEBI" id="CHEBI:15377"/>
        <dbReference type="ChEBI" id="CHEBI:43474"/>
        <dbReference type="ChEBI" id="CHEBI:195535"/>
        <dbReference type="ChEBI" id="CHEBI:195537"/>
        <dbReference type="EC" id="3.1.3.62"/>
    </reaction>
    <physiologicalReaction direction="left-to-right" evidence="10">
        <dbReference type="Rhea" id="RHEA:77120"/>
    </physiologicalReaction>
</comment>
<evidence type="ECO:0000256" key="10">
    <source>
        <dbReference type="ARBA" id="ARBA00043668"/>
    </source>
</evidence>
<dbReference type="Gene3D" id="3.40.50.1240">
    <property type="entry name" value="Phosphoglycerate mutase-like"/>
    <property type="match status" value="1"/>
</dbReference>
<evidence type="ECO:0000256" key="13">
    <source>
        <dbReference type="ARBA" id="ARBA00043832"/>
    </source>
</evidence>
<organism evidence="15 16">
    <name type="scientific">Segatella copri</name>
    <dbReference type="NCBI Taxonomy" id="165179"/>
    <lineage>
        <taxon>Bacteria</taxon>
        <taxon>Pseudomonadati</taxon>
        <taxon>Bacteroidota</taxon>
        <taxon>Bacteroidia</taxon>
        <taxon>Bacteroidales</taxon>
        <taxon>Prevotellaceae</taxon>
        <taxon>Segatella</taxon>
    </lineage>
</organism>
<dbReference type="OrthoDB" id="9770871at2"/>
<dbReference type="SUPFAM" id="SSF53254">
    <property type="entry name" value="Phosphoglycerate mutase-like"/>
    <property type="match status" value="1"/>
</dbReference>
<proteinExistence type="inferred from homology"/>
<dbReference type="PANTHER" id="PTHR20963:SF8">
    <property type="entry name" value="MULTIPLE INOSITOL POLYPHOSPHATE PHOSPHATASE 1"/>
    <property type="match status" value="1"/>
</dbReference>
<keyword evidence="16" id="KW-1185">Reference proteome</keyword>
<protein>
    <recommendedName>
        <fullName evidence="5">Multiple inositol polyphosphate phosphatase 1</fullName>
        <ecNumber evidence="4">3.1.3.62</ecNumber>
        <ecNumber evidence="3">3.1.3.80</ecNumber>
    </recommendedName>
    <alternativeName>
        <fullName evidence="9">2,3-bisphosphoglycerate 3-phosphatase</fullName>
    </alternativeName>
</protein>